<proteinExistence type="predicted"/>
<dbReference type="Proteomes" id="UP000504624">
    <property type="component" value="Unplaced"/>
</dbReference>
<evidence type="ECO:0000256" key="1">
    <source>
        <dbReference type="SAM" id="MobiDB-lite"/>
    </source>
</evidence>
<dbReference type="AlphaFoldDB" id="A0A6J0GG66"/>
<organism evidence="2 3">
    <name type="scientific">Lepidothrix coronata</name>
    <name type="common">blue-crowned manakin</name>
    <dbReference type="NCBI Taxonomy" id="321398"/>
    <lineage>
        <taxon>Eukaryota</taxon>
        <taxon>Metazoa</taxon>
        <taxon>Chordata</taxon>
        <taxon>Craniata</taxon>
        <taxon>Vertebrata</taxon>
        <taxon>Euteleostomi</taxon>
        <taxon>Archelosauria</taxon>
        <taxon>Archosauria</taxon>
        <taxon>Dinosauria</taxon>
        <taxon>Saurischia</taxon>
        <taxon>Theropoda</taxon>
        <taxon>Coelurosauria</taxon>
        <taxon>Aves</taxon>
        <taxon>Neognathae</taxon>
        <taxon>Neoaves</taxon>
        <taxon>Telluraves</taxon>
        <taxon>Australaves</taxon>
        <taxon>Passeriformes</taxon>
        <taxon>Pipridae</taxon>
        <taxon>Lepidothrix</taxon>
    </lineage>
</organism>
<reference evidence="3" key="1">
    <citation type="submission" date="2025-08" db="UniProtKB">
        <authorList>
            <consortium name="RefSeq"/>
        </authorList>
    </citation>
    <scope>IDENTIFICATION</scope>
</reference>
<accession>A0A6J0GG66</accession>
<evidence type="ECO:0000313" key="2">
    <source>
        <dbReference type="Proteomes" id="UP000504624"/>
    </source>
</evidence>
<protein>
    <submittedName>
        <fullName evidence="3">Serine/threonine-protein phosphatase 1 regulatory subunit 10-like</fullName>
    </submittedName>
</protein>
<feature type="region of interest" description="Disordered" evidence="1">
    <location>
        <begin position="1"/>
        <end position="169"/>
    </location>
</feature>
<sequence length="269" mass="28520">MSPREPRGALRGPAAPLSGRASLRSHRPSQGPAAPLSGRASLRSHRPSQGPAAPLSGRASLRSHRPSQGPAAPLSGRASLRSHRPSQGPAAPLSGRASLRSHRPSQGPAAPRRGRAPVRSLGPLSQGSRHPPPRGPATPLRVPPLPAGRRRGPGLCGSASRAWAAPDGPAGSRAPALGLSCIAFGGQRRFWPWRVRSWCKVLTVTPRIPVPDCGSTGLPLRWGGWLCNLGERLQEQSGDLHTIPPFRPNSLNSFVWQPFHNEVMCITED</sequence>
<evidence type="ECO:0000313" key="3">
    <source>
        <dbReference type="RefSeq" id="XP_017660446.1"/>
    </source>
</evidence>
<name>A0A6J0GG66_9PASS</name>
<keyword evidence="2" id="KW-1185">Reference proteome</keyword>
<dbReference type="GeneID" id="108492524"/>
<dbReference type="RefSeq" id="XP_017660446.1">
    <property type="nucleotide sequence ID" value="XM_017804957.1"/>
</dbReference>
<feature type="compositionally biased region" description="Pro residues" evidence="1">
    <location>
        <begin position="133"/>
        <end position="146"/>
    </location>
</feature>
<gene>
    <name evidence="3" type="primary">LOC108492524</name>
</gene>